<keyword evidence="2" id="KW-1185">Reference proteome</keyword>
<accession>A0ABR8W8N7</accession>
<dbReference type="NCBIfam" id="NF047593">
    <property type="entry name" value="IS66_ISAeme5_TnpA"/>
    <property type="match status" value="1"/>
</dbReference>
<dbReference type="RefSeq" id="WP_191713628.1">
    <property type="nucleotide sequence ID" value="NZ_JACSPU010000001.1"/>
</dbReference>
<reference evidence="1 2" key="1">
    <citation type="submission" date="2020-08" db="EMBL/GenBank/DDBJ databases">
        <title>A Genomic Blueprint of the Chicken Gut Microbiome.</title>
        <authorList>
            <person name="Gilroy R."/>
            <person name="Ravi A."/>
            <person name="Getino M."/>
            <person name="Pursley I."/>
            <person name="Horton D.L."/>
            <person name="Alikhan N.-F."/>
            <person name="Baker D."/>
            <person name="Gharbi K."/>
            <person name="Hall N."/>
            <person name="Watson M."/>
            <person name="Adriaenssens E.M."/>
            <person name="Foster-Nyarko E."/>
            <person name="Jarju S."/>
            <person name="Secka A."/>
            <person name="Antonio M."/>
            <person name="Oren A."/>
            <person name="Chaudhuri R."/>
            <person name="La Ragione R.M."/>
            <person name="Hildebrand F."/>
            <person name="Pallen M.J."/>
        </authorList>
    </citation>
    <scope>NUCLEOTIDE SEQUENCE [LARGE SCALE GENOMIC DNA]</scope>
    <source>
        <strain evidence="1 2">Sa1BUA13</strain>
    </source>
</reference>
<gene>
    <name evidence="1" type="ORF">H9630_00980</name>
</gene>
<dbReference type="Proteomes" id="UP000658980">
    <property type="component" value="Unassembled WGS sequence"/>
</dbReference>
<evidence type="ECO:0000313" key="1">
    <source>
        <dbReference type="EMBL" id="MBD8013375.1"/>
    </source>
</evidence>
<proteinExistence type="predicted"/>
<evidence type="ECO:0000313" key="2">
    <source>
        <dbReference type="Proteomes" id="UP000658980"/>
    </source>
</evidence>
<dbReference type="EMBL" id="JACSPU010000001">
    <property type="protein sequence ID" value="MBD8013375.1"/>
    <property type="molecule type" value="Genomic_DNA"/>
</dbReference>
<comment type="caution">
    <text evidence="1">The sequence shown here is derived from an EMBL/GenBank/DDBJ whole genome shotgun (WGS) entry which is preliminary data.</text>
</comment>
<protein>
    <submittedName>
        <fullName evidence="1">IS66 family insertion sequence element accessory protein TnpB</fullName>
    </submittedName>
</protein>
<organism evidence="1 2">
    <name type="scientific">Planococcus wigleyi</name>
    <dbReference type="NCBI Taxonomy" id="2762216"/>
    <lineage>
        <taxon>Bacteria</taxon>
        <taxon>Bacillati</taxon>
        <taxon>Bacillota</taxon>
        <taxon>Bacilli</taxon>
        <taxon>Bacillales</taxon>
        <taxon>Caryophanaceae</taxon>
        <taxon>Planococcus</taxon>
    </lineage>
</organism>
<name>A0ABR8W8N7_9BACL</name>
<sequence length="102" mass="12203">MKRKEKELYWTGQINEYRESGETLVQWCEKKDIKIHTMKYWLRKQSPVATEKPETAWVSCLVEEEENLKDTITLKIKNVEIEVMSGFQDELLLKVLRTLDQL</sequence>